<dbReference type="GO" id="GO:0006508">
    <property type="term" value="P:proteolysis"/>
    <property type="evidence" value="ECO:0007669"/>
    <property type="project" value="UniProtKB-KW"/>
</dbReference>
<dbReference type="InterPro" id="IPR019400">
    <property type="entry name" value="Peptidase_C65_otubain"/>
</dbReference>
<keyword evidence="6" id="KW-0788">Thiol protease</keyword>
<dbReference type="STRING" id="1198029.A0A1U7LKP3"/>
<dbReference type="EC" id="3.4.19.12" evidence="2"/>
<protein>
    <recommendedName>
        <fullName evidence="2">ubiquitinyl hydrolase 1</fullName>
        <ecNumber evidence="2">3.4.19.12</ecNumber>
    </recommendedName>
</protein>
<dbReference type="GO" id="GO:0005634">
    <property type="term" value="C:nucleus"/>
    <property type="evidence" value="ECO:0007669"/>
    <property type="project" value="TreeGrafter"/>
</dbReference>
<evidence type="ECO:0000256" key="1">
    <source>
        <dbReference type="ARBA" id="ARBA00000707"/>
    </source>
</evidence>
<comment type="caution">
    <text evidence="8">The sequence shown here is derived from an EMBL/GenBank/DDBJ whole genome shotgun (WGS) entry which is preliminary data.</text>
</comment>
<dbReference type="GO" id="GO:0043130">
    <property type="term" value="F:ubiquitin binding"/>
    <property type="evidence" value="ECO:0007669"/>
    <property type="project" value="TreeGrafter"/>
</dbReference>
<keyword evidence="4" id="KW-0833">Ubl conjugation pathway</keyword>
<dbReference type="PANTHER" id="PTHR12931:SF15">
    <property type="entry name" value="UBIQUITIN THIOESTERASE OTUBAIN-LIKE"/>
    <property type="match status" value="1"/>
</dbReference>
<dbReference type="SUPFAM" id="SSF54001">
    <property type="entry name" value="Cysteine proteinases"/>
    <property type="match status" value="1"/>
</dbReference>
<evidence type="ECO:0000256" key="6">
    <source>
        <dbReference type="ARBA" id="ARBA00022807"/>
    </source>
</evidence>
<evidence type="ECO:0000313" key="8">
    <source>
        <dbReference type="EMBL" id="OLL23091.1"/>
    </source>
</evidence>
<feature type="domain" description="OTU" evidence="7">
    <location>
        <begin position="68"/>
        <end position="173"/>
    </location>
</feature>
<dbReference type="InterPro" id="IPR003323">
    <property type="entry name" value="OTU_dom"/>
</dbReference>
<dbReference type="Pfam" id="PF10275">
    <property type="entry name" value="Peptidase_C65"/>
    <property type="match status" value="1"/>
</dbReference>
<accession>A0A1U7LKP3</accession>
<dbReference type="Gene3D" id="3.30.200.60">
    <property type="entry name" value="Peptidase C65 Otubain, subdomain 1"/>
    <property type="match status" value="1"/>
</dbReference>
<dbReference type="OrthoDB" id="18915at2759"/>
<dbReference type="InterPro" id="IPR042467">
    <property type="entry name" value="Peptidase_C65_otubain_sub2"/>
</dbReference>
<evidence type="ECO:0000256" key="3">
    <source>
        <dbReference type="ARBA" id="ARBA00022670"/>
    </source>
</evidence>
<evidence type="ECO:0000256" key="5">
    <source>
        <dbReference type="ARBA" id="ARBA00022801"/>
    </source>
</evidence>
<evidence type="ECO:0000313" key="9">
    <source>
        <dbReference type="Proteomes" id="UP000186594"/>
    </source>
</evidence>
<keyword evidence="3" id="KW-0645">Protease</keyword>
<proteinExistence type="predicted"/>
<dbReference type="PANTHER" id="PTHR12931">
    <property type="entry name" value="UBIQUITIN THIOLESTERASE PROTEIN OTUB"/>
    <property type="match status" value="1"/>
</dbReference>
<dbReference type="GO" id="GO:0071108">
    <property type="term" value="P:protein K48-linked deubiquitination"/>
    <property type="evidence" value="ECO:0007669"/>
    <property type="project" value="TreeGrafter"/>
</dbReference>
<dbReference type="AlphaFoldDB" id="A0A1U7LKP3"/>
<keyword evidence="9" id="KW-1185">Reference proteome</keyword>
<gene>
    <name evidence="8" type="ORF">NEOLI_001238</name>
</gene>
<dbReference type="Proteomes" id="UP000186594">
    <property type="component" value="Unassembled WGS sequence"/>
</dbReference>
<evidence type="ECO:0000256" key="2">
    <source>
        <dbReference type="ARBA" id="ARBA00012759"/>
    </source>
</evidence>
<dbReference type="PROSITE" id="PS50802">
    <property type="entry name" value="OTU"/>
    <property type="match status" value="1"/>
</dbReference>
<dbReference type="Gene3D" id="1.20.1300.20">
    <property type="entry name" value="Peptidase C65 Otubain, subdomain 2"/>
    <property type="match status" value="1"/>
</dbReference>
<keyword evidence="5" id="KW-0378">Hydrolase</keyword>
<dbReference type="InterPro" id="IPR038765">
    <property type="entry name" value="Papain-like_cys_pep_sf"/>
</dbReference>
<reference evidence="8 9" key="1">
    <citation type="submission" date="2016-04" db="EMBL/GenBank/DDBJ databases">
        <title>Evolutionary innovation and constraint leading to complex multicellularity in the Ascomycota.</title>
        <authorList>
            <person name="Cisse O."/>
            <person name="Nguyen A."/>
            <person name="Hewitt D.A."/>
            <person name="Jedd G."/>
            <person name="Stajich J.E."/>
        </authorList>
    </citation>
    <scope>NUCLEOTIDE SEQUENCE [LARGE SCALE GENOMIC DNA]</scope>
    <source>
        <strain evidence="8 9">DAH-3</strain>
    </source>
</reference>
<dbReference type="CDD" id="cd22749">
    <property type="entry name" value="Otubain_C65"/>
    <property type="match status" value="1"/>
</dbReference>
<sequence>MSTSKDQIQSETELTDEQIIDLEQKMLQEVRGDIPLVSSPVSLDELLQEYQGNSVFSEKIRELSETFSTYRKIRGDGDCFYRTFAYGLLSQHNSDTSSALKASIQVLKDARFEELSYEVFSDILFEVVEKLPGGDLQSIMNNPEESNAVVVYLRFLTSAWIKVSEFYGCALMV</sequence>
<name>A0A1U7LKP3_NEOID</name>
<dbReference type="EMBL" id="LXFE01002311">
    <property type="protein sequence ID" value="OLL23091.1"/>
    <property type="molecule type" value="Genomic_DNA"/>
</dbReference>
<organism evidence="8 9">
    <name type="scientific">Neolecta irregularis (strain DAH-3)</name>
    <dbReference type="NCBI Taxonomy" id="1198029"/>
    <lineage>
        <taxon>Eukaryota</taxon>
        <taxon>Fungi</taxon>
        <taxon>Dikarya</taxon>
        <taxon>Ascomycota</taxon>
        <taxon>Taphrinomycotina</taxon>
        <taxon>Neolectales</taxon>
        <taxon>Neolectaceae</taxon>
        <taxon>Neolecta</taxon>
    </lineage>
</organism>
<dbReference type="InterPro" id="IPR042468">
    <property type="entry name" value="Peptidase_C65_otubain_sub1"/>
</dbReference>
<comment type="catalytic activity">
    <reaction evidence="1">
        <text>Thiol-dependent hydrolysis of ester, thioester, amide, peptide and isopeptide bonds formed by the C-terminal Gly of ubiquitin (a 76-residue protein attached to proteins as an intracellular targeting signal).</text>
        <dbReference type="EC" id="3.4.19.12"/>
    </reaction>
</comment>
<evidence type="ECO:0000256" key="4">
    <source>
        <dbReference type="ARBA" id="ARBA00022786"/>
    </source>
</evidence>
<dbReference type="GO" id="GO:0004843">
    <property type="term" value="F:cysteine-type deubiquitinase activity"/>
    <property type="evidence" value="ECO:0007669"/>
    <property type="project" value="UniProtKB-EC"/>
</dbReference>
<evidence type="ECO:0000259" key="7">
    <source>
        <dbReference type="PROSITE" id="PS50802"/>
    </source>
</evidence>